<feature type="domain" description="PI-PLC Y-box" evidence="2">
    <location>
        <begin position="106"/>
        <end position="126"/>
    </location>
</feature>
<name>A0ABV3NCX4_9ACTO</name>
<feature type="transmembrane region" description="Helical" evidence="1">
    <location>
        <begin position="408"/>
        <end position="424"/>
    </location>
</feature>
<comment type="caution">
    <text evidence="3">The sequence shown here is derived from an EMBL/GenBank/DDBJ whole genome shotgun (WGS) entry which is preliminary data.</text>
</comment>
<feature type="transmembrane region" description="Helical" evidence="1">
    <location>
        <begin position="378"/>
        <end position="402"/>
    </location>
</feature>
<evidence type="ECO:0000259" key="2">
    <source>
        <dbReference type="PROSITE" id="PS50008"/>
    </source>
</evidence>
<keyword evidence="1" id="KW-1133">Transmembrane helix</keyword>
<gene>
    <name evidence="3" type="ORF">V3M73_08560</name>
</gene>
<feature type="transmembrane region" description="Helical" evidence="1">
    <location>
        <begin position="22"/>
        <end position="38"/>
    </location>
</feature>
<protein>
    <recommendedName>
        <fullName evidence="2">PI-PLC Y-box domain-containing protein</fullName>
    </recommendedName>
</protein>
<keyword evidence="4" id="KW-1185">Reference proteome</keyword>
<feature type="transmembrane region" description="Helical" evidence="1">
    <location>
        <begin position="141"/>
        <end position="159"/>
    </location>
</feature>
<feature type="transmembrane region" description="Helical" evidence="1">
    <location>
        <begin position="196"/>
        <end position="213"/>
    </location>
</feature>
<dbReference type="EMBL" id="JBAGNM010000010">
    <property type="protein sequence ID" value="MEW6955071.1"/>
    <property type="molecule type" value="Genomic_DNA"/>
</dbReference>
<feature type="transmembrane region" description="Helical" evidence="1">
    <location>
        <begin position="171"/>
        <end position="190"/>
    </location>
</feature>
<keyword evidence="1" id="KW-0472">Membrane</keyword>
<dbReference type="PROSITE" id="PS50008">
    <property type="entry name" value="PIPLC_Y_DOMAIN"/>
    <property type="match status" value="1"/>
</dbReference>
<evidence type="ECO:0000313" key="3">
    <source>
        <dbReference type="EMBL" id="MEW6955071.1"/>
    </source>
</evidence>
<dbReference type="InterPro" id="IPR001711">
    <property type="entry name" value="PLipase_C_Pinositol-sp_Y"/>
</dbReference>
<feature type="transmembrane region" description="Helical" evidence="1">
    <location>
        <begin position="344"/>
        <end position="366"/>
    </location>
</feature>
<evidence type="ECO:0000313" key="4">
    <source>
        <dbReference type="Proteomes" id="UP001555100"/>
    </source>
</evidence>
<proteinExistence type="predicted"/>
<keyword evidence="1" id="KW-0812">Transmembrane</keyword>
<accession>A0ABV3NCX4</accession>
<sequence length="454" mass="49741">MSTSAAAVNWRIKFTHWFSRSGQYRILAIFTLVTMLSYRGRWMAQMSPIDEATYLDIIFKFPDDLVAQRGEFFSPEIREKFACDGNHLFGKAGPPCGADYSNPKDFPQGGKTSADAYSPLFFWIAGTFARVAQLVGIDLTYGARLAMILFGIATVLLTYKAMRMMRVPVGVAYTVLAIATMSPLFWWTYGFLSTDAPVPVFGALTLILMIGFLQGKNSLWPLVPVAILGMLFKITTILAIGWAVLAAMLYAVAVKLPQGAIPGMETSRQVAAKQWLRPLSGAIAGGVATFVAWEIIRRIIAVGDAGEQGLHLVRSSKGEAIFQVQNVLRSLIDADYGENPATPFAFLIVRLISFLVVAGVIGMMLYKPKSRIEFSLTWATGIASVLFLPILFVILRFGVVGFSLPPRYAIAILPAMLLSVALSIRWVGARWLIGAITAASWVYFVASGMTYIPQ</sequence>
<reference evidence="3 4" key="1">
    <citation type="submission" date="2024-01" db="EMBL/GenBank/DDBJ databases">
        <title>Genomic analysis and antimicrobial resistance profiles of Trueperella pyogenes isolated from domestic and wild animals.</title>
        <authorList>
            <person name="Magossi G."/>
            <person name="Gzyl K.E."/>
            <person name="Holman D.B."/>
            <person name="Amat S."/>
        </authorList>
    </citation>
    <scope>NUCLEOTIDE SEQUENCE [LARGE SCALE GENOMIC DNA]</scope>
    <source>
        <strain evidence="3 4">1494</strain>
    </source>
</reference>
<dbReference type="Proteomes" id="UP001555100">
    <property type="component" value="Unassembled WGS sequence"/>
</dbReference>
<organism evidence="3 4">
    <name type="scientific">Trueperella pyogenes</name>
    <dbReference type="NCBI Taxonomy" id="1661"/>
    <lineage>
        <taxon>Bacteria</taxon>
        <taxon>Bacillati</taxon>
        <taxon>Actinomycetota</taxon>
        <taxon>Actinomycetes</taxon>
        <taxon>Actinomycetales</taxon>
        <taxon>Actinomycetaceae</taxon>
        <taxon>Trueperella</taxon>
    </lineage>
</organism>
<dbReference type="RefSeq" id="WP_367191901.1">
    <property type="nucleotide sequence ID" value="NZ_JBAGLR010000009.1"/>
</dbReference>
<evidence type="ECO:0000256" key="1">
    <source>
        <dbReference type="SAM" id="Phobius"/>
    </source>
</evidence>
<feature type="transmembrane region" description="Helical" evidence="1">
    <location>
        <begin position="431"/>
        <end position="452"/>
    </location>
</feature>
<feature type="transmembrane region" description="Helical" evidence="1">
    <location>
        <begin position="225"/>
        <end position="253"/>
    </location>
</feature>